<dbReference type="PANTHER" id="PTHR12080">
    <property type="entry name" value="SIGNALING LYMPHOCYTIC ACTIVATION MOLECULE"/>
    <property type="match status" value="1"/>
</dbReference>
<evidence type="ECO:0000256" key="6">
    <source>
        <dbReference type="SAM" id="Phobius"/>
    </source>
</evidence>
<organism evidence="8 9">
    <name type="scientific">Engystomops pustulosus</name>
    <name type="common">Tungara frog</name>
    <name type="synonym">Physalaemus pustulosus</name>
    <dbReference type="NCBI Taxonomy" id="76066"/>
    <lineage>
        <taxon>Eukaryota</taxon>
        <taxon>Metazoa</taxon>
        <taxon>Chordata</taxon>
        <taxon>Craniata</taxon>
        <taxon>Vertebrata</taxon>
        <taxon>Euteleostomi</taxon>
        <taxon>Amphibia</taxon>
        <taxon>Batrachia</taxon>
        <taxon>Anura</taxon>
        <taxon>Neobatrachia</taxon>
        <taxon>Hyloidea</taxon>
        <taxon>Leptodactylidae</taxon>
        <taxon>Leiuperinae</taxon>
        <taxon>Engystomops</taxon>
    </lineage>
</organism>
<keyword evidence="9" id="KW-1185">Reference proteome</keyword>
<dbReference type="AlphaFoldDB" id="A0AAV6YXM8"/>
<keyword evidence="2" id="KW-0732">Signal</keyword>
<protein>
    <recommendedName>
        <fullName evidence="7">Immunoglobulin domain-containing protein</fullName>
    </recommendedName>
</protein>
<keyword evidence="4" id="KW-0325">Glycoprotein</keyword>
<dbReference type="InterPro" id="IPR036179">
    <property type="entry name" value="Ig-like_dom_sf"/>
</dbReference>
<evidence type="ECO:0000313" key="8">
    <source>
        <dbReference type="EMBL" id="KAG8539700.1"/>
    </source>
</evidence>
<evidence type="ECO:0000256" key="4">
    <source>
        <dbReference type="ARBA" id="ARBA00023180"/>
    </source>
</evidence>
<gene>
    <name evidence="8" type="ORF">GDO81_020510</name>
</gene>
<feature type="compositionally biased region" description="Basic and acidic residues" evidence="5">
    <location>
        <begin position="324"/>
        <end position="348"/>
    </location>
</feature>
<evidence type="ECO:0000256" key="1">
    <source>
        <dbReference type="ARBA" id="ARBA00004370"/>
    </source>
</evidence>
<sequence>MRLTFPSSHFSCCCVISGDFCENLCGSFRRSRQKVQEPRSFRCVLLVTRRRSLTMSLDRTLMILIFILQTGAICSMEKVTKIVGRKGASVHLPVLVPAEFRTRDVFWRHLSPTDHLVASFSRGSFDTAYHSCFYGRVQILKNFTLVILNVTLKDNGIFTCQMVDTNGHMRLHQFHLTVYELVVKPEVQVYTSGGNAVCSVFLACNTSTGSNVSYSWTTDTGQGGPLNRTYVLHNDSHHLKALLTPNDKKVSFTCSVTNLVSQEKTTIVPWSHCFDKLGKDACFSSGKIFLVIGIFLAVAFTVMMFLVFLLSRNSGKNNVKNRREKTDKETARDNDETAGAEERERAQDNMEALLQRETAV</sequence>
<keyword evidence="6" id="KW-1133">Transmembrane helix</keyword>
<evidence type="ECO:0000256" key="5">
    <source>
        <dbReference type="SAM" id="MobiDB-lite"/>
    </source>
</evidence>
<evidence type="ECO:0000256" key="3">
    <source>
        <dbReference type="ARBA" id="ARBA00023136"/>
    </source>
</evidence>
<dbReference type="InterPro" id="IPR003599">
    <property type="entry name" value="Ig_sub"/>
</dbReference>
<dbReference type="SMART" id="SM00409">
    <property type="entry name" value="IG"/>
    <property type="match status" value="1"/>
</dbReference>
<dbReference type="Proteomes" id="UP000824782">
    <property type="component" value="Unassembled WGS sequence"/>
</dbReference>
<dbReference type="GO" id="GO:0016020">
    <property type="term" value="C:membrane"/>
    <property type="evidence" value="ECO:0007669"/>
    <property type="project" value="UniProtKB-SubCell"/>
</dbReference>
<dbReference type="PANTHER" id="PTHR12080:SF92">
    <property type="entry name" value="SLAM FAMILY MEMBER 8"/>
    <property type="match status" value="1"/>
</dbReference>
<dbReference type="InterPro" id="IPR013106">
    <property type="entry name" value="Ig_V-set"/>
</dbReference>
<comment type="caution">
    <text evidence="8">The sequence shown here is derived from an EMBL/GenBank/DDBJ whole genome shotgun (WGS) entry which is preliminary data.</text>
</comment>
<dbReference type="Pfam" id="PF07686">
    <property type="entry name" value="V-set"/>
    <property type="match status" value="1"/>
</dbReference>
<feature type="domain" description="Immunoglobulin" evidence="7">
    <location>
        <begin position="79"/>
        <end position="179"/>
    </location>
</feature>
<name>A0AAV6YXM8_ENGPU</name>
<evidence type="ECO:0000259" key="7">
    <source>
        <dbReference type="SMART" id="SM00409"/>
    </source>
</evidence>
<dbReference type="InterPro" id="IPR013783">
    <property type="entry name" value="Ig-like_fold"/>
</dbReference>
<reference evidence="8" key="1">
    <citation type="thesis" date="2020" institute="ProQuest LLC" country="789 East Eisenhower Parkway, Ann Arbor, MI, USA">
        <title>Comparative Genomics and Chromosome Evolution.</title>
        <authorList>
            <person name="Mudd A.B."/>
        </authorList>
    </citation>
    <scope>NUCLEOTIDE SEQUENCE</scope>
    <source>
        <strain evidence="8">237g6f4</strain>
        <tissue evidence="8">Blood</tissue>
    </source>
</reference>
<evidence type="ECO:0000256" key="2">
    <source>
        <dbReference type="ARBA" id="ARBA00022729"/>
    </source>
</evidence>
<comment type="subcellular location">
    <subcellularLocation>
        <location evidence="1">Membrane</location>
    </subcellularLocation>
</comment>
<accession>A0AAV6YXM8</accession>
<feature type="region of interest" description="Disordered" evidence="5">
    <location>
        <begin position="317"/>
        <end position="360"/>
    </location>
</feature>
<evidence type="ECO:0000313" key="9">
    <source>
        <dbReference type="Proteomes" id="UP000824782"/>
    </source>
</evidence>
<keyword evidence="6" id="KW-0812">Transmembrane</keyword>
<proteinExistence type="predicted"/>
<feature type="transmembrane region" description="Helical" evidence="6">
    <location>
        <begin position="288"/>
        <end position="310"/>
    </location>
</feature>
<keyword evidence="3 6" id="KW-0472">Membrane</keyword>
<dbReference type="SUPFAM" id="SSF48726">
    <property type="entry name" value="Immunoglobulin"/>
    <property type="match status" value="1"/>
</dbReference>
<dbReference type="InterPro" id="IPR015631">
    <property type="entry name" value="CD2/SLAM_rcpt"/>
</dbReference>
<dbReference type="Gene3D" id="2.60.40.10">
    <property type="entry name" value="Immunoglobulins"/>
    <property type="match status" value="2"/>
</dbReference>
<dbReference type="EMBL" id="WNYA01013464">
    <property type="protein sequence ID" value="KAG8539700.1"/>
    <property type="molecule type" value="Genomic_DNA"/>
</dbReference>